<keyword evidence="2" id="KW-1185">Reference proteome</keyword>
<dbReference type="STRING" id="70415.A0A5S6R0L9"/>
<dbReference type="GO" id="GO:0005524">
    <property type="term" value="F:ATP binding"/>
    <property type="evidence" value="ECO:0007669"/>
    <property type="project" value="InterPro"/>
</dbReference>
<protein>
    <submittedName>
        <fullName evidence="3">SF4 helicase domain-containing protein</fullName>
    </submittedName>
</protein>
<dbReference type="InterPro" id="IPR007694">
    <property type="entry name" value="DNA_helicase_DnaB-like_C"/>
</dbReference>
<dbReference type="PROSITE" id="PS51199">
    <property type="entry name" value="SF4_HELICASE"/>
    <property type="match status" value="1"/>
</dbReference>
<evidence type="ECO:0000313" key="3">
    <source>
        <dbReference type="WBParaSite" id="TMUE_3000012973.1"/>
    </source>
</evidence>
<evidence type="ECO:0000313" key="2">
    <source>
        <dbReference type="Proteomes" id="UP000046395"/>
    </source>
</evidence>
<dbReference type="GO" id="GO:0003697">
    <property type="term" value="F:single-stranded DNA binding"/>
    <property type="evidence" value="ECO:0007669"/>
    <property type="project" value="InterPro"/>
</dbReference>
<accession>A0A5S6R0L9</accession>
<dbReference type="GO" id="GO:0005739">
    <property type="term" value="C:mitochondrion"/>
    <property type="evidence" value="ECO:0007669"/>
    <property type="project" value="TreeGrafter"/>
</dbReference>
<dbReference type="Proteomes" id="UP000046395">
    <property type="component" value="Unassembled WGS sequence"/>
</dbReference>
<dbReference type="GO" id="GO:0006264">
    <property type="term" value="P:mitochondrial DNA replication"/>
    <property type="evidence" value="ECO:0007669"/>
    <property type="project" value="TreeGrafter"/>
</dbReference>
<dbReference type="WBParaSite" id="TMUE_3000012973.1">
    <property type="protein sequence ID" value="TMUE_3000012973.1"/>
    <property type="gene ID" value="WBGene00286550"/>
</dbReference>
<dbReference type="GO" id="GO:0043139">
    <property type="term" value="F:5'-3' DNA helicase activity"/>
    <property type="evidence" value="ECO:0007669"/>
    <property type="project" value="InterPro"/>
</dbReference>
<dbReference type="AlphaFoldDB" id="A0A5S6R0L9"/>
<name>A0A5S6R0L9_TRIMR</name>
<dbReference type="PANTHER" id="PTHR12873">
    <property type="entry name" value="T7-LIKE MITOCHONDRIAL DNA HELICASE"/>
    <property type="match status" value="1"/>
</dbReference>
<dbReference type="SUPFAM" id="SSF52540">
    <property type="entry name" value="P-loop containing nucleoside triphosphate hydrolases"/>
    <property type="match status" value="1"/>
</dbReference>
<dbReference type="PANTHER" id="PTHR12873:SF0">
    <property type="entry name" value="TWINKLE MTDNA HELICASE"/>
    <property type="match status" value="1"/>
</dbReference>
<evidence type="ECO:0000259" key="1">
    <source>
        <dbReference type="PROSITE" id="PS51199"/>
    </source>
</evidence>
<feature type="domain" description="SF4 helicase" evidence="1">
    <location>
        <begin position="294"/>
        <end position="546"/>
    </location>
</feature>
<dbReference type="Gene3D" id="3.40.50.300">
    <property type="entry name" value="P-loop containing nucleotide triphosphate hydrolases"/>
    <property type="match status" value="1"/>
</dbReference>
<organism evidence="2 3">
    <name type="scientific">Trichuris muris</name>
    <name type="common">Mouse whipworm</name>
    <dbReference type="NCBI Taxonomy" id="70415"/>
    <lineage>
        <taxon>Eukaryota</taxon>
        <taxon>Metazoa</taxon>
        <taxon>Ecdysozoa</taxon>
        <taxon>Nematoda</taxon>
        <taxon>Enoplea</taxon>
        <taxon>Dorylaimia</taxon>
        <taxon>Trichinellida</taxon>
        <taxon>Trichuridae</taxon>
        <taxon>Trichuris</taxon>
    </lineage>
</organism>
<dbReference type="InterPro" id="IPR027417">
    <property type="entry name" value="P-loop_NTPase"/>
</dbReference>
<proteinExistence type="predicted"/>
<dbReference type="InterPro" id="IPR027032">
    <property type="entry name" value="Twinkle-like"/>
</dbReference>
<reference evidence="3" key="1">
    <citation type="submission" date="2019-12" db="UniProtKB">
        <authorList>
            <consortium name="WormBaseParasite"/>
        </authorList>
    </citation>
    <scope>IDENTIFICATION</scope>
</reference>
<sequence length="555" mass="62879">MRCSVIRADQCTRYGSFLMYKEVSMEDGSISEQLSCELGEPPVAEEEEEEEHLVITQWNQSLPIGQLSLPKLTRLRQLLSLRHISDATLFRFNVRALPTADGLMFPRYLDRLERVAEKELRPCGVKICRLDDRRIAIAGISEKNIPDGHYTGLFGYHLTKANVMEVVLSLNEADAMAIYQASGKVALVIPDQVYLMHPKLVFALKEFNRLTFWPPPDKFAKAKAITKGLNMENCRLVSPRECKNLRAADAIAIPARGRQMITNIVNLSEPEADKKVESLAQLKEQAKGYFYGQGHIGGIAKWKRFASLNTYLKGFRLGELTLISGSSGTGKKCFATEYALDLCMQQVHTLWCCLETPVGRITSMMVEQFSKESFYESSSSQRSFDCWYEEMSCLPMHFVSFNAAKGVKLKELLEIIEQQSVQHAVIDNCMILQEANYAKNFQEVKHCFADIRRFAVTRNIHVTGIVRSVKADEVAIQTDTAFDRIVQGFTEADNVLFLQLNCDTSETEKSLKILKNRQGGELELEDHIELYFNRLTKCHSLSIGTKRNKNGAYMS</sequence>